<organism evidence="2 3">
    <name type="scientific">Macrosiphum euphorbiae</name>
    <name type="common">potato aphid</name>
    <dbReference type="NCBI Taxonomy" id="13131"/>
    <lineage>
        <taxon>Eukaryota</taxon>
        <taxon>Metazoa</taxon>
        <taxon>Ecdysozoa</taxon>
        <taxon>Arthropoda</taxon>
        <taxon>Hexapoda</taxon>
        <taxon>Insecta</taxon>
        <taxon>Pterygota</taxon>
        <taxon>Neoptera</taxon>
        <taxon>Paraneoptera</taxon>
        <taxon>Hemiptera</taxon>
        <taxon>Sternorrhyncha</taxon>
        <taxon>Aphidomorpha</taxon>
        <taxon>Aphidoidea</taxon>
        <taxon>Aphididae</taxon>
        <taxon>Macrosiphini</taxon>
        <taxon>Macrosiphum</taxon>
    </lineage>
</organism>
<evidence type="ECO:0008006" key="4">
    <source>
        <dbReference type="Google" id="ProtNLM"/>
    </source>
</evidence>
<protein>
    <recommendedName>
        <fullName evidence="4">Peptidase A2 domain-containing protein</fullName>
    </recommendedName>
</protein>
<feature type="compositionally biased region" description="Basic and acidic residues" evidence="1">
    <location>
        <begin position="369"/>
        <end position="387"/>
    </location>
</feature>
<dbReference type="AlphaFoldDB" id="A0AAV0Y6U1"/>
<proteinExistence type="predicted"/>
<sequence>MPLSAGEIERAERLLKRTIAKRDMLVSQVQLLCDLAHKVATDKDVLPLFRARKKDIGGLRTQCSLEQDSILEILIQLQREEEYNSIHVPIGNKLSENYYLIMAISDDVLVEPSVRSEPTGVNTARIQSRIQLPKIELPSFDARANSTVVLGTAIVHIKDAWGQTHAVRALLDSGSQLSAMTNNCSARLGLPRNRFQSNIVGLGQSPITQIQGVTRCQFTSHFDSKYVFPTVDMVVLPHITAAMPSAHVPSNAGVEHYAGFPSALDTKIGWIIFGSFSTSNTPPLVALTTAVDQSINDQLSRFWEIEEPAASVSPTTEDQWFVGADTEEQLLRRKEAIVGLLHNGACELSKWTSNSALVLGSISPDHRANSVSFDPRDEHSLPEEQWPKSKFSPLSPDQLPETRPNVTTVLTVNVQSPSLELFSRFSSLSKLQRVLSFVLRFLRRLRRQSVNFGPLTLAEREAALFVVVQRTQQHHFSDLSNMLKTKSELVRLPIEP</sequence>
<gene>
    <name evidence="2" type="ORF">MEUPH1_LOCUS28818</name>
</gene>
<dbReference type="SUPFAM" id="SSF50630">
    <property type="entry name" value="Acid proteases"/>
    <property type="match status" value="1"/>
</dbReference>
<dbReference type="InterPro" id="IPR021109">
    <property type="entry name" value="Peptidase_aspartic_dom_sf"/>
</dbReference>
<accession>A0AAV0Y6U1</accession>
<evidence type="ECO:0000313" key="2">
    <source>
        <dbReference type="EMBL" id="CAI6375297.1"/>
    </source>
</evidence>
<dbReference type="Gene3D" id="2.40.70.10">
    <property type="entry name" value="Acid Proteases"/>
    <property type="match status" value="1"/>
</dbReference>
<feature type="region of interest" description="Disordered" evidence="1">
    <location>
        <begin position="369"/>
        <end position="401"/>
    </location>
</feature>
<keyword evidence="3" id="KW-1185">Reference proteome</keyword>
<name>A0AAV0Y6U1_9HEMI</name>
<dbReference type="Proteomes" id="UP001160148">
    <property type="component" value="Unassembled WGS sequence"/>
</dbReference>
<comment type="caution">
    <text evidence="2">The sequence shown here is derived from an EMBL/GenBank/DDBJ whole genome shotgun (WGS) entry which is preliminary data.</text>
</comment>
<dbReference type="EMBL" id="CARXXK010001306">
    <property type="protein sequence ID" value="CAI6375297.1"/>
    <property type="molecule type" value="Genomic_DNA"/>
</dbReference>
<evidence type="ECO:0000256" key="1">
    <source>
        <dbReference type="SAM" id="MobiDB-lite"/>
    </source>
</evidence>
<evidence type="ECO:0000313" key="3">
    <source>
        <dbReference type="Proteomes" id="UP001160148"/>
    </source>
</evidence>
<reference evidence="2 3" key="1">
    <citation type="submission" date="2023-01" db="EMBL/GenBank/DDBJ databases">
        <authorList>
            <person name="Whitehead M."/>
        </authorList>
    </citation>
    <scope>NUCLEOTIDE SEQUENCE [LARGE SCALE GENOMIC DNA]</scope>
</reference>